<evidence type="ECO:0000313" key="11">
    <source>
        <dbReference type="Proteomes" id="UP000276587"/>
    </source>
</evidence>
<evidence type="ECO:0000256" key="5">
    <source>
        <dbReference type="ARBA" id="ARBA00022729"/>
    </source>
</evidence>
<evidence type="ECO:0000256" key="4">
    <source>
        <dbReference type="ARBA" id="ARBA00022690"/>
    </source>
</evidence>
<reference evidence="10 11" key="1">
    <citation type="submission" date="2018-08" db="EMBL/GenBank/DDBJ databases">
        <title>Recombination of ecologically and evolutionarily significant loci maintains genetic cohesion in the Pseudomonas syringae species complex.</title>
        <authorList>
            <person name="Dillon M."/>
            <person name="Thakur S."/>
            <person name="Almeida R.N.D."/>
            <person name="Weir B.S."/>
            <person name="Guttman D.S."/>
        </authorList>
    </citation>
    <scope>NUCLEOTIDE SEQUENCE [LARGE SCALE GENOMIC DNA]</scope>
    <source>
        <strain evidence="10 11">ICMP 3555</strain>
    </source>
</reference>
<feature type="domain" description="Alkaline proteinase inhibitor/ Outer membrane lipoprotein Omp19" evidence="9">
    <location>
        <begin position="33"/>
        <end position="122"/>
    </location>
</feature>
<dbReference type="Gene3D" id="2.40.128.10">
    <property type="match status" value="1"/>
</dbReference>
<comment type="caution">
    <text evidence="10">The sequence shown here is derived from an EMBL/GenBank/DDBJ whole genome shotgun (WGS) entry which is preliminary data.</text>
</comment>
<keyword evidence="4" id="KW-0646">Protease inhibitor</keyword>
<evidence type="ECO:0000313" key="10">
    <source>
        <dbReference type="EMBL" id="RMP06117.1"/>
    </source>
</evidence>
<dbReference type="InterPro" id="IPR016085">
    <property type="entry name" value="Protease_inh_B-barrel_dom"/>
</dbReference>
<comment type="similarity">
    <text evidence="2">Belongs to the protease inhibitor I38 family.</text>
</comment>
<evidence type="ECO:0000256" key="1">
    <source>
        <dbReference type="ARBA" id="ARBA00004418"/>
    </source>
</evidence>
<keyword evidence="6" id="KW-0574">Periplasm</keyword>
<dbReference type="SUPFAM" id="SSF50882">
    <property type="entry name" value="beta-Barrel protease inhibitors"/>
    <property type="match status" value="1"/>
</dbReference>
<comment type="subcellular location">
    <subcellularLocation>
        <location evidence="1">Periplasm</location>
    </subcellularLocation>
</comment>
<name>A0A3M4AGT2_PSEMA</name>
<accession>A0A3M4AGT2</accession>
<dbReference type="InterPro" id="IPR021140">
    <property type="entry name" value="Inh/Omp19"/>
</dbReference>
<dbReference type="PRINTS" id="PR01274">
    <property type="entry name" value="MPTASEINHBTR"/>
</dbReference>
<evidence type="ECO:0000256" key="7">
    <source>
        <dbReference type="ARBA" id="ARBA00023215"/>
    </source>
</evidence>
<dbReference type="GO" id="GO:0042597">
    <property type="term" value="C:periplasmic space"/>
    <property type="evidence" value="ECO:0007669"/>
    <property type="project" value="UniProtKB-SubCell"/>
</dbReference>
<keyword evidence="3" id="KW-0483">Metalloprotease inhibitor</keyword>
<evidence type="ECO:0000256" key="8">
    <source>
        <dbReference type="SAM" id="SignalP"/>
    </source>
</evidence>
<dbReference type="EMBL" id="RBQF01000257">
    <property type="protein sequence ID" value="RMP06117.1"/>
    <property type="molecule type" value="Genomic_DNA"/>
</dbReference>
<keyword evidence="7" id="KW-0481">Metalloenzyme inhibitor</keyword>
<evidence type="ECO:0000259" key="9">
    <source>
        <dbReference type="Pfam" id="PF02974"/>
    </source>
</evidence>
<feature type="signal peptide" evidence="8">
    <location>
        <begin position="1"/>
        <end position="25"/>
    </location>
</feature>
<proteinExistence type="inferred from homology"/>
<sequence length="124" mass="13598">MKMQRFFNRIACVLQVMFVSAGAHAMASSLVLPTTAQLAGHWQLHQQDQVCALDLLEQANALGGDVACVEQWLGAKPLTWTPTPDGIWLMNAEGSGITHLNRQKEGEYKGRTPTGLEVVLQRTP</sequence>
<dbReference type="Proteomes" id="UP000276587">
    <property type="component" value="Unassembled WGS sequence"/>
</dbReference>
<protein>
    <recommendedName>
        <fullName evidence="9">Alkaline proteinase inhibitor/ Outer membrane lipoprotein Omp19 domain-containing protein</fullName>
    </recommendedName>
</protein>
<keyword evidence="11" id="KW-1185">Reference proteome</keyword>
<gene>
    <name evidence="10" type="ORF">ALQ29_00810</name>
</gene>
<organism evidence="10 11">
    <name type="scientific">Pseudomonas marginalis pv. marginalis</name>
    <dbReference type="NCBI Taxonomy" id="97473"/>
    <lineage>
        <taxon>Bacteria</taxon>
        <taxon>Pseudomonadati</taxon>
        <taxon>Pseudomonadota</taxon>
        <taxon>Gammaproteobacteria</taxon>
        <taxon>Pseudomonadales</taxon>
        <taxon>Pseudomonadaceae</taxon>
        <taxon>Pseudomonas</taxon>
    </lineage>
</organism>
<evidence type="ECO:0000256" key="6">
    <source>
        <dbReference type="ARBA" id="ARBA00022764"/>
    </source>
</evidence>
<evidence type="ECO:0000256" key="3">
    <source>
        <dbReference type="ARBA" id="ARBA00022608"/>
    </source>
</evidence>
<dbReference type="InterPro" id="IPR022815">
    <property type="entry name" value="Inh"/>
</dbReference>
<evidence type="ECO:0000256" key="2">
    <source>
        <dbReference type="ARBA" id="ARBA00006813"/>
    </source>
</evidence>
<feature type="chain" id="PRO_5018047882" description="Alkaline proteinase inhibitor/ Outer membrane lipoprotein Omp19 domain-containing protein" evidence="8">
    <location>
        <begin position="26"/>
        <end position="124"/>
    </location>
</feature>
<dbReference type="Pfam" id="PF02974">
    <property type="entry name" value="Inh"/>
    <property type="match status" value="1"/>
</dbReference>
<dbReference type="AlphaFoldDB" id="A0A3M4AGT2"/>
<keyword evidence="5 8" id="KW-0732">Signal</keyword>
<dbReference type="GO" id="GO:0008191">
    <property type="term" value="F:metalloendopeptidase inhibitor activity"/>
    <property type="evidence" value="ECO:0007669"/>
    <property type="project" value="InterPro"/>
</dbReference>